<comment type="caution">
    <text evidence="2">The sequence shown here is derived from an EMBL/GenBank/DDBJ whole genome shotgun (WGS) entry which is preliminary data.</text>
</comment>
<evidence type="ECO:0000313" key="2">
    <source>
        <dbReference type="EMBL" id="KAF0722064.1"/>
    </source>
</evidence>
<feature type="region of interest" description="Disordered" evidence="1">
    <location>
        <begin position="48"/>
        <end position="143"/>
    </location>
</feature>
<evidence type="ECO:0000256" key="1">
    <source>
        <dbReference type="SAM" id="MobiDB-lite"/>
    </source>
</evidence>
<gene>
    <name evidence="2" type="ORF">Ae201684_018701</name>
</gene>
<dbReference type="AlphaFoldDB" id="A0A6G0W4Q7"/>
<sequence length="204" mass="23099">MMIPSKRFTAAHKHLLAMKMCSEETAHTFSPSMSSEWRSKYLRKLHISKQGESPPPQPTTPAPSTSFSAPIMIPSTSDRNSWGRDERTSPVLSWERRSSFSMSTPSPPPPMDELDLDEVSMFPMGSPDEHDESASEQDEDEKQEDCVAFYDRHPADLTRTSDPMPIAGSRVRRRGFIPPHQLVQRDCFSLGVQHQFRKRPTAAI</sequence>
<dbReference type="EMBL" id="VJMJ01000349">
    <property type="protein sequence ID" value="KAF0722064.1"/>
    <property type="molecule type" value="Genomic_DNA"/>
</dbReference>
<dbReference type="VEuPathDB" id="FungiDB:AeMF1_018227"/>
<proteinExistence type="predicted"/>
<dbReference type="Proteomes" id="UP000481153">
    <property type="component" value="Unassembled WGS sequence"/>
</dbReference>
<feature type="compositionally biased region" description="Acidic residues" evidence="1">
    <location>
        <begin position="129"/>
        <end position="143"/>
    </location>
</feature>
<reference evidence="2 3" key="1">
    <citation type="submission" date="2019-07" db="EMBL/GenBank/DDBJ databases">
        <title>Genomics analysis of Aphanomyces spp. identifies a new class of oomycete effector associated with host adaptation.</title>
        <authorList>
            <person name="Gaulin E."/>
        </authorList>
    </citation>
    <scope>NUCLEOTIDE SEQUENCE [LARGE SCALE GENOMIC DNA]</scope>
    <source>
        <strain evidence="2 3">ATCC 201684</strain>
    </source>
</reference>
<evidence type="ECO:0000313" key="3">
    <source>
        <dbReference type="Proteomes" id="UP000481153"/>
    </source>
</evidence>
<organism evidence="2 3">
    <name type="scientific">Aphanomyces euteiches</name>
    <dbReference type="NCBI Taxonomy" id="100861"/>
    <lineage>
        <taxon>Eukaryota</taxon>
        <taxon>Sar</taxon>
        <taxon>Stramenopiles</taxon>
        <taxon>Oomycota</taxon>
        <taxon>Saprolegniomycetes</taxon>
        <taxon>Saprolegniales</taxon>
        <taxon>Verrucalvaceae</taxon>
        <taxon>Aphanomyces</taxon>
    </lineage>
</organism>
<feature type="compositionally biased region" description="Basic and acidic residues" evidence="1">
    <location>
        <begin position="81"/>
        <end position="98"/>
    </location>
</feature>
<name>A0A6G0W4Q7_9STRA</name>
<keyword evidence="3" id="KW-1185">Reference proteome</keyword>
<protein>
    <submittedName>
        <fullName evidence="2">Uncharacterized protein</fullName>
    </submittedName>
</protein>
<accession>A0A6G0W4Q7</accession>